<gene>
    <name evidence="10" type="primary">fluC</name>
    <name evidence="10" type="synonym">crcB</name>
    <name evidence="11" type="ORF">FLP15_08650</name>
</gene>
<feature type="transmembrane region" description="Helical" evidence="10">
    <location>
        <begin position="61"/>
        <end position="81"/>
    </location>
</feature>
<keyword evidence="10" id="KW-0915">Sodium</keyword>
<dbReference type="InterPro" id="IPR003691">
    <property type="entry name" value="FluC"/>
</dbReference>
<dbReference type="AlphaFoldDB" id="A0A514Z9E8"/>
<dbReference type="PANTHER" id="PTHR28259">
    <property type="entry name" value="FLUORIDE EXPORT PROTEIN 1-RELATED"/>
    <property type="match status" value="1"/>
</dbReference>
<keyword evidence="12" id="KW-1185">Reference proteome</keyword>
<evidence type="ECO:0000256" key="6">
    <source>
        <dbReference type="ARBA" id="ARBA00023303"/>
    </source>
</evidence>
<keyword evidence="10" id="KW-0406">Ion transport</keyword>
<keyword evidence="5 10" id="KW-0472">Membrane</keyword>
<dbReference type="EMBL" id="CP041356">
    <property type="protein sequence ID" value="QDK71211.1"/>
    <property type="molecule type" value="Genomic_DNA"/>
</dbReference>
<evidence type="ECO:0000256" key="8">
    <source>
        <dbReference type="ARBA" id="ARBA00035585"/>
    </source>
</evidence>
<feature type="binding site" evidence="10">
    <location>
        <position position="72"/>
    </location>
    <ligand>
        <name>Na(+)</name>
        <dbReference type="ChEBI" id="CHEBI:29101"/>
        <note>structural</note>
    </ligand>
</feature>
<dbReference type="GO" id="GO:0046872">
    <property type="term" value="F:metal ion binding"/>
    <property type="evidence" value="ECO:0007669"/>
    <property type="project" value="UniProtKB-KW"/>
</dbReference>
<evidence type="ECO:0000256" key="4">
    <source>
        <dbReference type="ARBA" id="ARBA00022989"/>
    </source>
</evidence>
<feature type="transmembrane region" description="Helical" evidence="10">
    <location>
        <begin position="96"/>
        <end position="116"/>
    </location>
</feature>
<dbReference type="RefSeq" id="WP_142766785.1">
    <property type="nucleotide sequence ID" value="NZ_CP041356.1"/>
</dbReference>
<evidence type="ECO:0000313" key="11">
    <source>
        <dbReference type="EMBL" id="QDK71211.1"/>
    </source>
</evidence>
<dbReference type="GO" id="GO:0005886">
    <property type="term" value="C:plasma membrane"/>
    <property type="evidence" value="ECO:0007669"/>
    <property type="project" value="UniProtKB-SubCell"/>
</dbReference>
<name>A0A514Z9E8_9LACT</name>
<evidence type="ECO:0000256" key="5">
    <source>
        <dbReference type="ARBA" id="ARBA00023136"/>
    </source>
</evidence>
<keyword evidence="3 10" id="KW-0812">Transmembrane</keyword>
<keyword evidence="6 10" id="KW-0407">Ion channel</keyword>
<evidence type="ECO:0000256" key="3">
    <source>
        <dbReference type="ARBA" id="ARBA00022692"/>
    </source>
</evidence>
<reference evidence="11 12" key="1">
    <citation type="submission" date="2019-07" db="EMBL/GenBank/DDBJ databases">
        <title>Genome sequencing of KACC 19320.</title>
        <authorList>
            <person name="Heo J."/>
            <person name="Kim S.-J."/>
            <person name="Kim J.-S."/>
            <person name="Hong S.-B."/>
            <person name="Kwon S.-W."/>
        </authorList>
    </citation>
    <scope>NUCLEOTIDE SEQUENCE [LARGE SCALE GENOMIC DNA]</scope>
    <source>
        <strain evidence="11 12">KACC 19320</strain>
    </source>
</reference>
<keyword evidence="4 10" id="KW-1133">Transmembrane helix</keyword>
<feature type="transmembrane region" description="Helical" evidence="10">
    <location>
        <begin position="27"/>
        <end position="49"/>
    </location>
</feature>
<dbReference type="Pfam" id="PF02537">
    <property type="entry name" value="CRCB"/>
    <property type="match status" value="1"/>
</dbReference>
<accession>A0A514Z9E8</accession>
<dbReference type="GO" id="GO:0062054">
    <property type="term" value="F:fluoride channel activity"/>
    <property type="evidence" value="ECO:0007669"/>
    <property type="project" value="UniProtKB-UniRule"/>
</dbReference>
<proteinExistence type="inferred from homology"/>
<protein>
    <recommendedName>
        <fullName evidence="10">Fluoride-specific ion channel FluC</fullName>
    </recommendedName>
</protein>
<comment type="activity regulation">
    <text evidence="10">Na(+) is not transported, but it plays an essential structural role and its presence is essential for fluoride channel function.</text>
</comment>
<dbReference type="GO" id="GO:0140114">
    <property type="term" value="P:cellular detoxification of fluoride"/>
    <property type="evidence" value="ECO:0007669"/>
    <property type="project" value="UniProtKB-UniRule"/>
</dbReference>
<comment type="catalytic activity">
    <reaction evidence="8">
        <text>fluoride(in) = fluoride(out)</text>
        <dbReference type="Rhea" id="RHEA:76159"/>
        <dbReference type="ChEBI" id="CHEBI:17051"/>
    </reaction>
    <physiologicalReaction direction="left-to-right" evidence="8">
        <dbReference type="Rhea" id="RHEA:76160"/>
    </physiologicalReaction>
</comment>
<evidence type="ECO:0000256" key="7">
    <source>
        <dbReference type="ARBA" id="ARBA00035120"/>
    </source>
</evidence>
<comment type="subcellular location">
    <subcellularLocation>
        <location evidence="1 10">Cell membrane</location>
        <topology evidence="1 10">Multi-pass membrane protein</topology>
    </subcellularLocation>
</comment>
<comment type="similarity">
    <text evidence="7 10">Belongs to the fluoride channel Fluc/FEX (TC 1.A.43) family.</text>
</comment>
<evidence type="ECO:0000256" key="9">
    <source>
        <dbReference type="ARBA" id="ARBA00049940"/>
    </source>
</evidence>
<keyword evidence="10" id="KW-0813">Transport</keyword>
<dbReference type="OrthoDB" id="9799631at2"/>
<evidence type="ECO:0000256" key="10">
    <source>
        <dbReference type="HAMAP-Rule" id="MF_00454"/>
    </source>
</evidence>
<evidence type="ECO:0000256" key="1">
    <source>
        <dbReference type="ARBA" id="ARBA00004651"/>
    </source>
</evidence>
<organism evidence="11 12">
    <name type="scientific">Lactococcus protaetiae</name>
    <dbReference type="NCBI Taxonomy" id="2592653"/>
    <lineage>
        <taxon>Bacteria</taxon>
        <taxon>Bacillati</taxon>
        <taxon>Bacillota</taxon>
        <taxon>Bacilli</taxon>
        <taxon>Lactobacillales</taxon>
        <taxon>Streptococcaceae</taxon>
        <taxon>Lactococcus</taxon>
    </lineage>
</organism>
<comment type="function">
    <text evidence="9 10">Fluoride-specific ion channel. Important for reducing fluoride concentration in the cell, thus reducing its toxicity.</text>
</comment>
<dbReference type="Proteomes" id="UP000315128">
    <property type="component" value="Chromosome"/>
</dbReference>
<keyword evidence="10" id="KW-0479">Metal-binding</keyword>
<keyword evidence="2 10" id="KW-1003">Cell membrane</keyword>
<feature type="binding site" evidence="10">
    <location>
        <position position="75"/>
    </location>
    <ligand>
        <name>Na(+)</name>
        <dbReference type="ChEBI" id="CHEBI:29101"/>
        <note>structural</note>
    </ligand>
</feature>
<dbReference type="KEGG" id="lack:FLP15_08650"/>
<sequence length="142" mass="15907">MNIIIVFIFGILGGLSRYEINTYLPKVGTFPLATLLINLVGCYLFTFLIKNYLGAKNVHERWVLGLGTGFIGAFTTFSSFMMDSDNLLVAGHYGQLIFYVLLTIFGGLLMAMLGMYHGRLAVTYPTATELEDEAEEEREEEK</sequence>
<evidence type="ECO:0000256" key="2">
    <source>
        <dbReference type="ARBA" id="ARBA00022475"/>
    </source>
</evidence>
<dbReference type="HAMAP" id="MF_00454">
    <property type="entry name" value="FluC"/>
    <property type="match status" value="1"/>
</dbReference>
<dbReference type="PANTHER" id="PTHR28259:SF1">
    <property type="entry name" value="FLUORIDE EXPORT PROTEIN 1-RELATED"/>
    <property type="match status" value="1"/>
</dbReference>
<evidence type="ECO:0000313" key="12">
    <source>
        <dbReference type="Proteomes" id="UP000315128"/>
    </source>
</evidence>